<evidence type="ECO:0000313" key="6">
    <source>
        <dbReference type="Proteomes" id="UP000028828"/>
    </source>
</evidence>
<evidence type="ECO:0000256" key="2">
    <source>
        <dbReference type="ARBA" id="ARBA00023315"/>
    </source>
</evidence>
<dbReference type="EC" id="2.3.1.51" evidence="5"/>
<dbReference type="EMBL" id="AEYI02001332">
    <property type="protein sequence ID" value="KFG38683.1"/>
    <property type="molecule type" value="Genomic_DNA"/>
</dbReference>
<dbReference type="PANTHER" id="PTHR10434">
    <property type="entry name" value="1-ACYL-SN-GLYCEROL-3-PHOSPHATE ACYLTRANSFERASE"/>
    <property type="match status" value="1"/>
</dbReference>
<organism evidence="5 6">
    <name type="scientific">Toxoplasma gondii p89</name>
    <dbReference type="NCBI Taxonomy" id="943119"/>
    <lineage>
        <taxon>Eukaryota</taxon>
        <taxon>Sar</taxon>
        <taxon>Alveolata</taxon>
        <taxon>Apicomplexa</taxon>
        <taxon>Conoidasida</taxon>
        <taxon>Coccidia</taxon>
        <taxon>Eucoccidiorida</taxon>
        <taxon>Eimeriorina</taxon>
        <taxon>Sarcocystidae</taxon>
        <taxon>Toxoplasma</taxon>
    </lineage>
</organism>
<evidence type="ECO:0000256" key="3">
    <source>
        <dbReference type="SAM" id="Phobius"/>
    </source>
</evidence>
<sequence length="281" mass="31851">MASTPLRVLMTIYFYLVVSVFFLLAFLTELAELVVLLPLMLTIKGLRRRVLSFTFQAYMEMAMFCLPFWRVKFLNRPPRNYHPRRTIIMCNHASGCDPWVVTSVIFPWPTVFVIKQSLCRVPIAGWCLWLAEYVSVRFTKERGGWGTAPGAVKDCMQKAAEVLDSGSALVVFPEGTRSVTGRLQPFKDGFFRLAVEQPDVEIFPVGIHGTHKLWPVTSKLVDAGTAYVKYGEPIHAQGMTVETLKEKTHNEIFECLRASPEFDAQKEQPLTHMASHRGHGL</sequence>
<comment type="caution">
    <text evidence="5">The sequence shown here is derived from an EMBL/GenBank/DDBJ whole genome shotgun (WGS) entry which is preliminary data.</text>
</comment>
<keyword evidence="3" id="KW-1133">Transmembrane helix</keyword>
<protein>
    <submittedName>
        <fullName evidence="5">Acyltransferase domain-containing protein</fullName>
        <ecNumber evidence="5">2.3.1.51</ecNumber>
    </submittedName>
</protein>
<dbReference type="GO" id="GO:0005783">
    <property type="term" value="C:endoplasmic reticulum"/>
    <property type="evidence" value="ECO:0007669"/>
    <property type="project" value="TreeGrafter"/>
</dbReference>
<dbReference type="InterPro" id="IPR002123">
    <property type="entry name" value="Plipid/glycerol_acylTrfase"/>
</dbReference>
<gene>
    <name evidence="5" type="ORF">TGP89_240860</name>
</gene>
<dbReference type="AlphaFoldDB" id="A0A086K2R5"/>
<reference evidence="5 6" key="1">
    <citation type="submission" date="2014-03" db="EMBL/GenBank/DDBJ databases">
        <authorList>
            <person name="Sibley D."/>
            <person name="Venepally P."/>
            <person name="Karamycheva S."/>
            <person name="Hadjithomas M."/>
            <person name="Khan A."/>
            <person name="Brunk B."/>
            <person name="Roos D."/>
            <person name="Caler E."/>
            <person name="Lorenzi H."/>
        </authorList>
    </citation>
    <scope>NUCLEOTIDE SEQUENCE [LARGE SCALE GENOMIC DNA]</scope>
    <source>
        <strain evidence="6">p89</strain>
    </source>
</reference>
<dbReference type="Proteomes" id="UP000028828">
    <property type="component" value="Unassembled WGS sequence"/>
</dbReference>
<keyword evidence="3" id="KW-0812">Transmembrane</keyword>
<dbReference type="GO" id="GO:0006654">
    <property type="term" value="P:phosphatidic acid biosynthetic process"/>
    <property type="evidence" value="ECO:0007669"/>
    <property type="project" value="TreeGrafter"/>
</dbReference>
<evidence type="ECO:0000259" key="4">
    <source>
        <dbReference type="SMART" id="SM00563"/>
    </source>
</evidence>
<evidence type="ECO:0000313" key="5">
    <source>
        <dbReference type="EMBL" id="KFG38683.1"/>
    </source>
</evidence>
<dbReference type="PANTHER" id="PTHR10434:SF11">
    <property type="entry name" value="1-ACYL-SN-GLYCEROL-3-PHOSPHATE ACYLTRANSFERASE"/>
    <property type="match status" value="1"/>
</dbReference>
<accession>A0A086K2R5</accession>
<keyword evidence="2 5" id="KW-0012">Acyltransferase</keyword>
<keyword evidence="3" id="KW-0472">Membrane</keyword>
<feature type="transmembrane region" description="Helical" evidence="3">
    <location>
        <begin position="12"/>
        <end position="38"/>
    </location>
</feature>
<dbReference type="VEuPathDB" id="ToxoDB:TGP89_240860"/>
<dbReference type="GO" id="GO:0003841">
    <property type="term" value="F:1-acylglycerol-3-phosphate O-acyltransferase activity"/>
    <property type="evidence" value="ECO:0007669"/>
    <property type="project" value="UniProtKB-EC"/>
</dbReference>
<dbReference type="Pfam" id="PF01553">
    <property type="entry name" value="Acyltransferase"/>
    <property type="match status" value="1"/>
</dbReference>
<dbReference type="OrthoDB" id="417078at2759"/>
<dbReference type="CDD" id="cd07989">
    <property type="entry name" value="LPLAT_AGPAT-like"/>
    <property type="match status" value="1"/>
</dbReference>
<evidence type="ECO:0000256" key="1">
    <source>
        <dbReference type="ARBA" id="ARBA00022679"/>
    </source>
</evidence>
<dbReference type="SUPFAM" id="SSF69593">
    <property type="entry name" value="Glycerol-3-phosphate (1)-acyltransferase"/>
    <property type="match status" value="1"/>
</dbReference>
<keyword evidence="1 5" id="KW-0808">Transferase</keyword>
<name>A0A086K2R5_TOXGO</name>
<proteinExistence type="predicted"/>
<feature type="domain" description="Phospholipid/glycerol acyltransferase" evidence="4">
    <location>
        <begin position="86"/>
        <end position="210"/>
    </location>
</feature>
<dbReference type="SMART" id="SM00563">
    <property type="entry name" value="PlsC"/>
    <property type="match status" value="1"/>
</dbReference>